<organism evidence="2 3">
    <name type="scientific">Streptomyces mimosae</name>
    <dbReference type="NCBI Taxonomy" id="2586635"/>
    <lineage>
        <taxon>Bacteria</taxon>
        <taxon>Bacillati</taxon>
        <taxon>Actinomycetota</taxon>
        <taxon>Actinomycetes</taxon>
        <taxon>Kitasatosporales</taxon>
        <taxon>Streptomycetaceae</taxon>
        <taxon>Streptomyces</taxon>
    </lineage>
</organism>
<dbReference type="AlphaFoldDB" id="A0A5N6ATH6"/>
<dbReference type="EMBL" id="VDLY02000001">
    <property type="protein sequence ID" value="KAB8171039.1"/>
    <property type="molecule type" value="Genomic_DNA"/>
</dbReference>
<dbReference type="OrthoDB" id="3387554at2"/>
<evidence type="ECO:0008006" key="4">
    <source>
        <dbReference type="Google" id="ProtNLM"/>
    </source>
</evidence>
<comment type="caution">
    <text evidence="2">The sequence shown here is derived from an EMBL/GenBank/DDBJ whole genome shotgun (WGS) entry which is preliminary data.</text>
</comment>
<dbReference type="Proteomes" id="UP000314251">
    <property type="component" value="Unassembled WGS sequence"/>
</dbReference>
<evidence type="ECO:0000313" key="2">
    <source>
        <dbReference type="EMBL" id="KAB8171039.1"/>
    </source>
</evidence>
<name>A0A5N6ATH6_9ACTN</name>
<sequence>MNDMPSLPERDLPPGRHQQLKEHLMREIRQTPEPGGFRAGGRRWLLPAVGLPAVAGTLALVVLVGGSPGTSDDPERGTETEAGPTAGTGETPGTAVQLLDQAAARAAAEAPADIRDDQYVYVSSVVSYPGEAPQEREVWHAVDGSREGLLRLGGEPEDIPLEPDPVPAPGSEGTSSCYRFLETLPTDPEAMLAWLYAQQEAGDEDHDADQDAFVLIGDLVGESMVPPDVAAALYGAAALIPGVTLVPDAVDATGRPGVGVGRVDAYNPDQSEELVFDAESFELLGRRTVAVRDIVYEDAAPIRAGETTYATAVIDRSVVDEAGARP</sequence>
<dbReference type="InterPro" id="IPR047789">
    <property type="entry name" value="CU044_5270-like"/>
</dbReference>
<proteinExistence type="predicted"/>
<keyword evidence="3" id="KW-1185">Reference proteome</keyword>
<feature type="region of interest" description="Disordered" evidence="1">
    <location>
        <begin position="66"/>
        <end position="93"/>
    </location>
</feature>
<reference evidence="2" key="1">
    <citation type="submission" date="2019-10" db="EMBL/GenBank/DDBJ databases">
        <title>Nonomuraea sp. nov., isolated from Phyllanthus amarus.</title>
        <authorList>
            <person name="Klykleung N."/>
            <person name="Tanasupawat S."/>
        </authorList>
    </citation>
    <scope>NUCLEOTIDE SEQUENCE [LARGE SCALE GENOMIC DNA]</scope>
    <source>
        <strain evidence="2">3MP-10</strain>
    </source>
</reference>
<evidence type="ECO:0000313" key="3">
    <source>
        <dbReference type="Proteomes" id="UP000314251"/>
    </source>
</evidence>
<dbReference type="NCBIfam" id="NF038083">
    <property type="entry name" value="CU044_5270_fam"/>
    <property type="match status" value="1"/>
</dbReference>
<gene>
    <name evidence="2" type="ORF">FH607_001555</name>
</gene>
<accession>A0A5N6ATH6</accession>
<feature type="compositionally biased region" description="Low complexity" evidence="1">
    <location>
        <begin position="80"/>
        <end position="93"/>
    </location>
</feature>
<evidence type="ECO:0000256" key="1">
    <source>
        <dbReference type="SAM" id="MobiDB-lite"/>
    </source>
</evidence>
<protein>
    <recommendedName>
        <fullName evidence="4">CU044_5270 family protein</fullName>
    </recommendedName>
</protein>